<dbReference type="Gene3D" id="1.20.1250.20">
    <property type="entry name" value="MFS general substrate transporter like domains"/>
    <property type="match status" value="1"/>
</dbReference>
<feature type="transmembrane region" description="Helical" evidence="6">
    <location>
        <begin position="12"/>
        <end position="36"/>
    </location>
</feature>
<reference evidence="8 9" key="1">
    <citation type="journal article" date="2016" name="Genome Biol. Evol.">
        <title>Divergent and convergent evolution of fungal pathogenicity.</title>
        <authorList>
            <person name="Shang Y."/>
            <person name="Xiao G."/>
            <person name="Zheng P."/>
            <person name="Cen K."/>
            <person name="Zhan S."/>
            <person name="Wang C."/>
        </authorList>
    </citation>
    <scope>NUCLEOTIDE SEQUENCE [LARGE SCALE GENOMIC DNA]</scope>
    <source>
        <strain evidence="8 9">ARSEF 7405</strain>
    </source>
</reference>
<proteinExistence type="inferred from homology"/>
<comment type="caution">
    <text evidence="8">The sequence shown here is derived from an EMBL/GenBank/DDBJ whole genome shotgun (WGS) entry which is preliminary data.</text>
</comment>
<feature type="transmembrane region" description="Helical" evidence="6">
    <location>
        <begin position="80"/>
        <end position="102"/>
    </location>
</feature>
<evidence type="ECO:0000256" key="5">
    <source>
        <dbReference type="ARBA" id="ARBA00023136"/>
    </source>
</evidence>
<keyword evidence="5 6" id="KW-0472">Membrane</keyword>
<keyword evidence="3 6" id="KW-0812">Transmembrane</keyword>
<keyword evidence="8" id="KW-0762">Sugar transport</keyword>
<feature type="domain" description="Major facilitator superfamily (MFS) profile" evidence="7">
    <location>
        <begin position="1"/>
        <end position="202"/>
    </location>
</feature>
<dbReference type="PANTHER" id="PTHR48022">
    <property type="entry name" value="PLASTIDIC GLUCOSE TRANSPORTER 4"/>
    <property type="match status" value="1"/>
</dbReference>
<evidence type="ECO:0000313" key="9">
    <source>
        <dbReference type="Proteomes" id="UP000242877"/>
    </source>
</evidence>
<evidence type="ECO:0000313" key="8">
    <source>
        <dbReference type="EMBL" id="KZZ93952.1"/>
    </source>
</evidence>
<feature type="transmembrane region" description="Helical" evidence="6">
    <location>
        <begin position="108"/>
        <end position="128"/>
    </location>
</feature>
<keyword evidence="8" id="KW-0813">Transport</keyword>
<dbReference type="VEuPathDB" id="FungiDB:AAP_02045"/>
<evidence type="ECO:0000256" key="3">
    <source>
        <dbReference type="ARBA" id="ARBA00022692"/>
    </source>
</evidence>
<evidence type="ECO:0000259" key="7">
    <source>
        <dbReference type="PROSITE" id="PS50850"/>
    </source>
</evidence>
<dbReference type="OrthoDB" id="6612291at2759"/>
<evidence type="ECO:0000256" key="2">
    <source>
        <dbReference type="ARBA" id="ARBA00010992"/>
    </source>
</evidence>
<dbReference type="GO" id="GO:0016020">
    <property type="term" value="C:membrane"/>
    <property type="evidence" value="ECO:0007669"/>
    <property type="project" value="UniProtKB-SubCell"/>
</dbReference>
<dbReference type="Pfam" id="PF00083">
    <property type="entry name" value="Sugar_tr"/>
    <property type="match status" value="1"/>
</dbReference>
<protein>
    <submittedName>
        <fullName evidence="8">Sugar transporter</fullName>
    </submittedName>
</protein>
<dbReference type="Proteomes" id="UP000242877">
    <property type="component" value="Unassembled WGS sequence"/>
</dbReference>
<dbReference type="EMBL" id="AZGZ01000007">
    <property type="protein sequence ID" value="KZZ93952.1"/>
    <property type="molecule type" value="Genomic_DNA"/>
</dbReference>
<evidence type="ECO:0000256" key="6">
    <source>
        <dbReference type="SAM" id="Phobius"/>
    </source>
</evidence>
<dbReference type="InterPro" id="IPR005828">
    <property type="entry name" value="MFS_sugar_transport-like"/>
</dbReference>
<evidence type="ECO:0000256" key="1">
    <source>
        <dbReference type="ARBA" id="ARBA00004141"/>
    </source>
</evidence>
<dbReference type="InterPro" id="IPR036259">
    <property type="entry name" value="MFS_trans_sf"/>
</dbReference>
<dbReference type="GO" id="GO:0005351">
    <property type="term" value="F:carbohydrate:proton symporter activity"/>
    <property type="evidence" value="ECO:0007669"/>
    <property type="project" value="TreeGrafter"/>
</dbReference>
<sequence length="272" mass="29688">MGIIKSPALRKRLAYGFFATSLQQAGGIAALTMYAVTIYKSLGWDQGSQALAINGTQACLQLAIVLVNTFTVDRYGRKTLLLFGFAIQALALLLMSTLLTVYPNNENRPASVVCVICLFVVGLTYCFSNGPIAPTVASEIFPQHVRDKAFSLSLLGQTAFLLAIDQPWPDFNNKVGGKSYWLLFGLNTLCFILVLLFLPETKGISLEKMDSIFGAVDYGQNNDRIDGEKLGKDSMDLKKAPVEVEIVPATNSDAVTPVASRKMHEDLETHKV</sequence>
<evidence type="ECO:0000256" key="4">
    <source>
        <dbReference type="ARBA" id="ARBA00022989"/>
    </source>
</evidence>
<comment type="similarity">
    <text evidence="2">Belongs to the major facilitator superfamily. Sugar transporter (TC 2.A.1.1) family.</text>
</comment>
<feature type="transmembrane region" description="Helical" evidence="6">
    <location>
        <begin position="180"/>
        <end position="198"/>
    </location>
</feature>
<keyword evidence="4 6" id="KW-1133">Transmembrane helix</keyword>
<accession>A0A168AI55</accession>
<dbReference type="InterPro" id="IPR050360">
    <property type="entry name" value="MFS_Sugar_Transporters"/>
</dbReference>
<dbReference type="InterPro" id="IPR020846">
    <property type="entry name" value="MFS_dom"/>
</dbReference>
<dbReference type="SUPFAM" id="SSF103473">
    <property type="entry name" value="MFS general substrate transporter"/>
    <property type="match status" value="1"/>
</dbReference>
<feature type="transmembrane region" description="Helical" evidence="6">
    <location>
        <begin position="48"/>
        <end position="68"/>
    </location>
</feature>
<gene>
    <name evidence="8" type="ORF">AAP_02045</name>
</gene>
<dbReference type="PROSITE" id="PS50850">
    <property type="entry name" value="MFS"/>
    <property type="match status" value="1"/>
</dbReference>
<dbReference type="PANTHER" id="PTHR48022:SF2">
    <property type="entry name" value="PLASTIDIC GLUCOSE TRANSPORTER 4"/>
    <property type="match status" value="1"/>
</dbReference>
<name>A0A168AI55_9EURO</name>
<comment type="subcellular location">
    <subcellularLocation>
        <location evidence="1">Membrane</location>
        <topology evidence="1">Multi-pass membrane protein</topology>
    </subcellularLocation>
</comment>
<organism evidence="8 9">
    <name type="scientific">Ascosphaera apis ARSEF 7405</name>
    <dbReference type="NCBI Taxonomy" id="392613"/>
    <lineage>
        <taxon>Eukaryota</taxon>
        <taxon>Fungi</taxon>
        <taxon>Dikarya</taxon>
        <taxon>Ascomycota</taxon>
        <taxon>Pezizomycotina</taxon>
        <taxon>Eurotiomycetes</taxon>
        <taxon>Eurotiomycetidae</taxon>
        <taxon>Onygenales</taxon>
        <taxon>Ascosphaeraceae</taxon>
        <taxon>Ascosphaera</taxon>
    </lineage>
</organism>
<dbReference type="AlphaFoldDB" id="A0A168AI55"/>
<keyword evidence="9" id="KW-1185">Reference proteome</keyword>